<protein>
    <submittedName>
        <fullName evidence="1">DUF3783 domain-containing protein</fullName>
    </submittedName>
</protein>
<accession>A0A9D2BH31</accession>
<reference evidence="1" key="2">
    <citation type="submission" date="2021-04" db="EMBL/GenBank/DDBJ databases">
        <authorList>
            <person name="Gilroy R."/>
        </authorList>
    </citation>
    <scope>NUCLEOTIDE SEQUENCE</scope>
    <source>
        <strain evidence="1">CHK183-1962</strain>
    </source>
</reference>
<name>A0A9D2BH31_9FIRM</name>
<dbReference type="Proteomes" id="UP000886890">
    <property type="component" value="Unassembled WGS sequence"/>
</dbReference>
<proteinExistence type="predicted"/>
<gene>
    <name evidence="1" type="ORF">H9734_01915</name>
</gene>
<dbReference type="InterPro" id="IPR016621">
    <property type="entry name" value="UCP014543"/>
</dbReference>
<dbReference type="Pfam" id="PF12646">
    <property type="entry name" value="DUF3783"/>
    <property type="match status" value="1"/>
</dbReference>
<evidence type="ECO:0000313" key="1">
    <source>
        <dbReference type="EMBL" id="HIX76345.1"/>
    </source>
</evidence>
<dbReference type="AlphaFoldDB" id="A0A9D2BH31"/>
<sequence length="130" mass="14561">MEKVLLYNLADTPMAFQLKVILASEKIRIRSVTPEEYRQPIGYLAGLPGFSGNGTVYDGEGFSEPMLVMCGFTGRRLDRFLSKMKARRLPAIPLKAVVTSQNQHWDSLKLYEELKAEHEAMHSGSTSAEP</sequence>
<dbReference type="EMBL" id="DXEK01000028">
    <property type="protein sequence ID" value="HIX76345.1"/>
    <property type="molecule type" value="Genomic_DNA"/>
</dbReference>
<reference evidence="1" key="1">
    <citation type="journal article" date="2021" name="PeerJ">
        <title>Extensive microbial diversity within the chicken gut microbiome revealed by metagenomics and culture.</title>
        <authorList>
            <person name="Gilroy R."/>
            <person name="Ravi A."/>
            <person name="Getino M."/>
            <person name="Pursley I."/>
            <person name="Horton D.L."/>
            <person name="Alikhan N.F."/>
            <person name="Baker D."/>
            <person name="Gharbi K."/>
            <person name="Hall N."/>
            <person name="Watson M."/>
            <person name="Adriaenssens E.M."/>
            <person name="Foster-Nyarko E."/>
            <person name="Jarju S."/>
            <person name="Secka A."/>
            <person name="Antonio M."/>
            <person name="Oren A."/>
            <person name="Chaudhuri R.R."/>
            <person name="La Ragione R."/>
            <person name="Hildebrand F."/>
            <person name="Pallen M.J."/>
        </authorList>
    </citation>
    <scope>NUCLEOTIDE SEQUENCE</scope>
    <source>
        <strain evidence="1">CHK183-1962</strain>
    </source>
</reference>
<organism evidence="1 2">
    <name type="scientific">Candidatus Fusicatenibacter merdavium</name>
    <dbReference type="NCBI Taxonomy" id="2838600"/>
    <lineage>
        <taxon>Bacteria</taxon>
        <taxon>Bacillati</taxon>
        <taxon>Bacillota</taxon>
        <taxon>Clostridia</taxon>
        <taxon>Lachnospirales</taxon>
        <taxon>Lachnospiraceae</taxon>
        <taxon>Fusicatenibacter</taxon>
    </lineage>
</organism>
<comment type="caution">
    <text evidence="1">The sequence shown here is derived from an EMBL/GenBank/DDBJ whole genome shotgun (WGS) entry which is preliminary data.</text>
</comment>
<evidence type="ECO:0000313" key="2">
    <source>
        <dbReference type="Proteomes" id="UP000886890"/>
    </source>
</evidence>